<dbReference type="EMBL" id="KI969009">
    <property type="protein sequence ID" value="EUN20467.1"/>
    <property type="molecule type" value="Genomic_DNA"/>
</dbReference>
<dbReference type="GeneID" id="26250957"/>
<evidence type="ECO:0000313" key="2">
    <source>
        <dbReference type="EMBL" id="EUN20467.1"/>
    </source>
</evidence>
<dbReference type="InterPro" id="IPR004875">
    <property type="entry name" value="DDE_SF_endonuclease_dom"/>
</dbReference>
<dbReference type="Pfam" id="PF03184">
    <property type="entry name" value="DDE_1"/>
    <property type="match status" value="1"/>
</dbReference>
<gene>
    <name evidence="2" type="ORF">COCVIDRAFT_116704</name>
</gene>
<dbReference type="HOGENOM" id="CLU_013929_8_3_1"/>
<proteinExistence type="predicted"/>
<evidence type="ECO:0000313" key="3">
    <source>
        <dbReference type="Proteomes" id="UP000054337"/>
    </source>
</evidence>
<dbReference type="RefSeq" id="XP_014550041.1">
    <property type="nucleotide sequence ID" value="XM_014694555.1"/>
</dbReference>
<organism evidence="2 3">
    <name type="scientific">Bipolaris victoriae (strain FI3)</name>
    <name type="common">Victoria blight of oats agent</name>
    <name type="synonym">Cochliobolus victoriae</name>
    <dbReference type="NCBI Taxonomy" id="930091"/>
    <lineage>
        <taxon>Eukaryota</taxon>
        <taxon>Fungi</taxon>
        <taxon>Dikarya</taxon>
        <taxon>Ascomycota</taxon>
        <taxon>Pezizomycotina</taxon>
        <taxon>Dothideomycetes</taxon>
        <taxon>Pleosporomycetidae</taxon>
        <taxon>Pleosporales</taxon>
        <taxon>Pleosporineae</taxon>
        <taxon>Pleosporaceae</taxon>
        <taxon>Bipolaris</taxon>
    </lineage>
</organism>
<dbReference type="OrthoDB" id="3439492at2759"/>
<accession>W7E8U1</accession>
<protein>
    <recommendedName>
        <fullName evidence="1">DDE-1 domain-containing protein</fullName>
    </recommendedName>
</protein>
<feature type="domain" description="DDE-1" evidence="1">
    <location>
        <begin position="100"/>
        <end position="154"/>
    </location>
</feature>
<dbReference type="AlphaFoldDB" id="W7E8U1"/>
<dbReference type="Proteomes" id="UP000054337">
    <property type="component" value="Unassembled WGS sequence"/>
</dbReference>
<sequence length="155" mass="17268">MNGDYQPLGQLWVSHFVTRNPRVASIVGRKIKSARTTGANYETVKAFLELFKRTRIELGIQYEDIWNMDENGVALGVCTNARVLASSSKKKAYVKSPEDREWVSIIETVSATGAKLLCLVVFKGKHLQTTWSPTTGTPDRLYTTSENGWTSNPIG</sequence>
<dbReference type="GO" id="GO:0003676">
    <property type="term" value="F:nucleic acid binding"/>
    <property type="evidence" value="ECO:0007669"/>
    <property type="project" value="InterPro"/>
</dbReference>
<evidence type="ECO:0000259" key="1">
    <source>
        <dbReference type="Pfam" id="PF03184"/>
    </source>
</evidence>
<name>W7E8U1_BIPV3</name>
<reference evidence="2 3" key="1">
    <citation type="journal article" date="2013" name="PLoS Genet.">
        <title>Comparative genome structure, secondary metabolite, and effector coding capacity across Cochliobolus pathogens.</title>
        <authorList>
            <person name="Condon B.J."/>
            <person name="Leng Y."/>
            <person name="Wu D."/>
            <person name="Bushley K.E."/>
            <person name="Ohm R.A."/>
            <person name="Otillar R."/>
            <person name="Martin J."/>
            <person name="Schackwitz W."/>
            <person name="Grimwood J."/>
            <person name="MohdZainudin N."/>
            <person name="Xue C."/>
            <person name="Wang R."/>
            <person name="Manning V.A."/>
            <person name="Dhillon B."/>
            <person name="Tu Z.J."/>
            <person name="Steffenson B.J."/>
            <person name="Salamov A."/>
            <person name="Sun H."/>
            <person name="Lowry S."/>
            <person name="LaButti K."/>
            <person name="Han J."/>
            <person name="Copeland A."/>
            <person name="Lindquist E."/>
            <person name="Barry K."/>
            <person name="Schmutz J."/>
            <person name="Baker S.E."/>
            <person name="Ciuffetti L.M."/>
            <person name="Grigoriev I.V."/>
            <person name="Zhong S."/>
            <person name="Turgeon B.G."/>
        </authorList>
    </citation>
    <scope>NUCLEOTIDE SEQUENCE [LARGE SCALE GENOMIC DNA]</scope>
    <source>
        <strain evidence="2 3">FI3</strain>
    </source>
</reference>
<keyword evidence="3" id="KW-1185">Reference proteome</keyword>